<dbReference type="RefSeq" id="WP_418160705.1">
    <property type="nucleotide sequence ID" value="NZ_JBBLZC010000019.1"/>
</dbReference>
<sequence length="112" mass="12299">MVRSGSRSQKADQGSPDLATIKAELGAFLPDLRRRYPIAYLGIFGSWVQGEQRPDSDVDILVEFDGAVDLLDIAGLEADLEDRLGRRVDLAQRNLLKPRLRPLILAEAQAAG</sequence>
<comment type="cofactor">
    <cofactor evidence="1">
        <name>Mg(2+)</name>
        <dbReference type="ChEBI" id="CHEBI:18420"/>
    </cofactor>
</comment>
<evidence type="ECO:0000313" key="12">
    <source>
        <dbReference type="Proteomes" id="UP001375743"/>
    </source>
</evidence>
<keyword evidence="4" id="KW-0548">Nucleotidyltransferase</keyword>
<dbReference type="CDD" id="cd05403">
    <property type="entry name" value="NT_KNTase_like"/>
    <property type="match status" value="1"/>
</dbReference>
<evidence type="ECO:0000256" key="8">
    <source>
        <dbReference type="ARBA" id="ARBA00022842"/>
    </source>
</evidence>
<dbReference type="InterPro" id="IPR052038">
    <property type="entry name" value="Type-VII_TA_antitoxin"/>
</dbReference>
<keyword evidence="3" id="KW-0808">Transferase</keyword>
<evidence type="ECO:0000259" key="10">
    <source>
        <dbReference type="Pfam" id="PF01909"/>
    </source>
</evidence>
<evidence type="ECO:0000256" key="3">
    <source>
        <dbReference type="ARBA" id="ARBA00022679"/>
    </source>
</evidence>
<organism evidence="11 12">
    <name type="scientific">Benzoatithermus flavus</name>
    <dbReference type="NCBI Taxonomy" id="3108223"/>
    <lineage>
        <taxon>Bacteria</taxon>
        <taxon>Pseudomonadati</taxon>
        <taxon>Pseudomonadota</taxon>
        <taxon>Alphaproteobacteria</taxon>
        <taxon>Geminicoccales</taxon>
        <taxon>Geminicoccaceae</taxon>
        <taxon>Benzoatithermus</taxon>
    </lineage>
</organism>
<keyword evidence="2" id="KW-1277">Toxin-antitoxin system</keyword>
<dbReference type="PANTHER" id="PTHR33571">
    <property type="entry name" value="SSL8005 PROTEIN"/>
    <property type="match status" value="1"/>
</dbReference>
<evidence type="ECO:0000256" key="1">
    <source>
        <dbReference type="ARBA" id="ARBA00001946"/>
    </source>
</evidence>
<evidence type="ECO:0000256" key="7">
    <source>
        <dbReference type="ARBA" id="ARBA00022840"/>
    </source>
</evidence>
<comment type="caution">
    <text evidence="11">The sequence shown here is derived from an EMBL/GenBank/DDBJ whole genome shotgun (WGS) entry which is preliminary data.</text>
</comment>
<evidence type="ECO:0000256" key="5">
    <source>
        <dbReference type="ARBA" id="ARBA00022723"/>
    </source>
</evidence>
<feature type="domain" description="Polymerase nucleotidyl transferase" evidence="10">
    <location>
        <begin position="28"/>
        <end position="108"/>
    </location>
</feature>
<keyword evidence="12" id="KW-1185">Reference proteome</keyword>
<evidence type="ECO:0000256" key="4">
    <source>
        <dbReference type="ARBA" id="ARBA00022695"/>
    </source>
</evidence>
<dbReference type="InterPro" id="IPR043519">
    <property type="entry name" value="NT_sf"/>
</dbReference>
<dbReference type="Proteomes" id="UP001375743">
    <property type="component" value="Unassembled WGS sequence"/>
</dbReference>
<proteinExistence type="inferred from homology"/>
<dbReference type="InterPro" id="IPR002934">
    <property type="entry name" value="Polymerase_NTP_transf_dom"/>
</dbReference>
<dbReference type="PANTHER" id="PTHR33571:SF19">
    <property type="entry name" value="PROTEIN ADENYLYLTRANSFERASE MJ0128-RELATED"/>
    <property type="match status" value="1"/>
</dbReference>
<comment type="similarity">
    <text evidence="9">Belongs to the MntA antitoxin family.</text>
</comment>
<name>A0ABU8XWR1_9PROT</name>
<gene>
    <name evidence="11" type="ORF">U1T56_17015</name>
</gene>
<dbReference type="Gene3D" id="3.30.460.10">
    <property type="entry name" value="Beta Polymerase, domain 2"/>
    <property type="match status" value="1"/>
</dbReference>
<keyword evidence="6" id="KW-0547">Nucleotide-binding</keyword>
<keyword evidence="8" id="KW-0460">Magnesium</keyword>
<accession>A0ABU8XWR1</accession>
<protein>
    <submittedName>
        <fullName evidence="11">Nucleotidyltransferase family protein</fullName>
    </submittedName>
</protein>
<dbReference type="SUPFAM" id="SSF81301">
    <property type="entry name" value="Nucleotidyltransferase"/>
    <property type="match status" value="1"/>
</dbReference>
<dbReference type="EMBL" id="JBBLZC010000019">
    <property type="protein sequence ID" value="MEK0084855.1"/>
    <property type="molecule type" value="Genomic_DNA"/>
</dbReference>
<keyword evidence="5" id="KW-0479">Metal-binding</keyword>
<evidence type="ECO:0000256" key="2">
    <source>
        <dbReference type="ARBA" id="ARBA00022649"/>
    </source>
</evidence>
<evidence type="ECO:0000256" key="9">
    <source>
        <dbReference type="ARBA" id="ARBA00038276"/>
    </source>
</evidence>
<evidence type="ECO:0000256" key="6">
    <source>
        <dbReference type="ARBA" id="ARBA00022741"/>
    </source>
</evidence>
<dbReference type="Pfam" id="PF01909">
    <property type="entry name" value="NTP_transf_2"/>
    <property type="match status" value="1"/>
</dbReference>
<keyword evidence="7" id="KW-0067">ATP-binding</keyword>
<evidence type="ECO:0000313" key="11">
    <source>
        <dbReference type="EMBL" id="MEK0084855.1"/>
    </source>
</evidence>
<reference evidence="11 12" key="1">
    <citation type="submission" date="2024-01" db="EMBL/GenBank/DDBJ databases">
        <title>Multi-omics insights into the function and evolution of sodium benzoate biodegradation pathways in Benzoatithermus flavus gen. nov., sp. nov. from hot spring.</title>
        <authorList>
            <person name="Hu C.-J."/>
            <person name="Li W.-J."/>
        </authorList>
    </citation>
    <scope>NUCLEOTIDE SEQUENCE [LARGE SCALE GENOMIC DNA]</scope>
    <source>
        <strain evidence="11 12">SYSU G07066</strain>
    </source>
</reference>